<dbReference type="SMART" id="SM00823">
    <property type="entry name" value="PKS_PP"/>
    <property type="match status" value="1"/>
</dbReference>
<dbReference type="eggNOG" id="KOG1178">
    <property type="taxonomic scope" value="Eukaryota"/>
</dbReference>
<dbReference type="InterPro" id="IPR020845">
    <property type="entry name" value="AMP-binding_CS"/>
</dbReference>
<dbReference type="GO" id="GO:0031177">
    <property type="term" value="F:phosphopantetheine binding"/>
    <property type="evidence" value="ECO:0007669"/>
    <property type="project" value="InterPro"/>
</dbReference>
<dbReference type="Gene3D" id="3.40.50.720">
    <property type="entry name" value="NAD(P)-binding Rossmann-like Domain"/>
    <property type="match status" value="1"/>
</dbReference>
<proteinExistence type="predicted"/>
<keyword evidence="2" id="KW-0597">Phosphoprotein</keyword>
<evidence type="ECO:0000259" key="3">
    <source>
        <dbReference type="SMART" id="SM00823"/>
    </source>
</evidence>
<dbReference type="InterPro" id="IPR013120">
    <property type="entry name" value="FAR_NAD-bd"/>
</dbReference>
<dbReference type="PANTHER" id="PTHR43439">
    <property type="entry name" value="PHENYLACETATE-COENZYME A LIGASE"/>
    <property type="match status" value="1"/>
</dbReference>
<dbReference type="Pfam" id="PF07993">
    <property type="entry name" value="NAD_binding_4"/>
    <property type="match status" value="1"/>
</dbReference>
<evidence type="ECO:0000313" key="4">
    <source>
        <dbReference type="EMBL" id="EPQ54835.1"/>
    </source>
</evidence>
<dbReference type="InterPro" id="IPR036736">
    <property type="entry name" value="ACP-like_sf"/>
</dbReference>
<dbReference type="EMBL" id="KB469303">
    <property type="protein sequence ID" value="EPQ54835.1"/>
    <property type="molecule type" value="Genomic_DNA"/>
</dbReference>
<dbReference type="Pfam" id="PF00501">
    <property type="entry name" value="AMP-binding"/>
    <property type="match status" value="1"/>
</dbReference>
<dbReference type="PANTHER" id="PTHR43439:SF2">
    <property type="entry name" value="ENZYME, PUTATIVE (JCVI)-RELATED"/>
    <property type="match status" value="1"/>
</dbReference>
<dbReference type="AlphaFoldDB" id="S7RKB6"/>
<dbReference type="InterPro" id="IPR000873">
    <property type="entry name" value="AMP-dep_synth/lig_dom"/>
</dbReference>
<evidence type="ECO:0000256" key="1">
    <source>
        <dbReference type="ARBA" id="ARBA00022450"/>
    </source>
</evidence>
<name>S7RKB6_GLOTA</name>
<reference evidence="4 5" key="1">
    <citation type="journal article" date="2012" name="Science">
        <title>The Paleozoic origin of enzymatic lignin decomposition reconstructed from 31 fungal genomes.</title>
        <authorList>
            <person name="Floudas D."/>
            <person name="Binder M."/>
            <person name="Riley R."/>
            <person name="Barry K."/>
            <person name="Blanchette R.A."/>
            <person name="Henrissat B."/>
            <person name="Martinez A.T."/>
            <person name="Otillar R."/>
            <person name="Spatafora J.W."/>
            <person name="Yadav J.S."/>
            <person name="Aerts A."/>
            <person name="Benoit I."/>
            <person name="Boyd A."/>
            <person name="Carlson A."/>
            <person name="Copeland A."/>
            <person name="Coutinho P.M."/>
            <person name="de Vries R.P."/>
            <person name="Ferreira P."/>
            <person name="Findley K."/>
            <person name="Foster B."/>
            <person name="Gaskell J."/>
            <person name="Glotzer D."/>
            <person name="Gorecki P."/>
            <person name="Heitman J."/>
            <person name="Hesse C."/>
            <person name="Hori C."/>
            <person name="Igarashi K."/>
            <person name="Jurgens J.A."/>
            <person name="Kallen N."/>
            <person name="Kersten P."/>
            <person name="Kohler A."/>
            <person name="Kuees U."/>
            <person name="Kumar T.K.A."/>
            <person name="Kuo A."/>
            <person name="LaButti K."/>
            <person name="Larrondo L.F."/>
            <person name="Lindquist E."/>
            <person name="Ling A."/>
            <person name="Lombard V."/>
            <person name="Lucas S."/>
            <person name="Lundell T."/>
            <person name="Martin R."/>
            <person name="McLaughlin D.J."/>
            <person name="Morgenstern I."/>
            <person name="Morin E."/>
            <person name="Murat C."/>
            <person name="Nagy L.G."/>
            <person name="Nolan M."/>
            <person name="Ohm R.A."/>
            <person name="Patyshakuliyeva A."/>
            <person name="Rokas A."/>
            <person name="Ruiz-Duenas F.J."/>
            <person name="Sabat G."/>
            <person name="Salamov A."/>
            <person name="Samejima M."/>
            <person name="Schmutz J."/>
            <person name="Slot J.C."/>
            <person name="St John F."/>
            <person name="Stenlid J."/>
            <person name="Sun H."/>
            <person name="Sun S."/>
            <person name="Syed K."/>
            <person name="Tsang A."/>
            <person name="Wiebenga A."/>
            <person name="Young D."/>
            <person name="Pisabarro A."/>
            <person name="Eastwood D.C."/>
            <person name="Martin F."/>
            <person name="Cullen D."/>
            <person name="Grigoriev I.V."/>
            <person name="Hibbett D.S."/>
        </authorList>
    </citation>
    <scope>NUCLEOTIDE SEQUENCE [LARGE SCALE GENOMIC DNA]</scope>
    <source>
        <strain evidence="4 5">ATCC 11539</strain>
    </source>
</reference>
<dbReference type="InterPro" id="IPR042099">
    <property type="entry name" value="ANL_N_sf"/>
</dbReference>
<dbReference type="SUPFAM" id="SSF51735">
    <property type="entry name" value="NAD(P)-binding Rossmann-fold domains"/>
    <property type="match status" value="1"/>
</dbReference>
<accession>S7RKB6</accession>
<dbReference type="OrthoDB" id="429813at2759"/>
<dbReference type="RefSeq" id="XP_007867073.1">
    <property type="nucleotide sequence ID" value="XM_007868882.1"/>
</dbReference>
<dbReference type="PROSITE" id="PS00455">
    <property type="entry name" value="AMP_BINDING"/>
    <property type="match status" value="1"/>
</dbReference>
<keyword evidence="5" id="KW-1185">Reference proteome</keyword>
<feature type="domain" description="Polyketide synthase-like phosphopantetheine-binding" evidence="3">
    <location>
        <begin position="485"/>
        <end position="568"/>
    </location>
</feature>
<protein>
    <submittedName>
        <fullName evidence="4">Acetyl-CoA synthetase-like protein</fullName>
    </submittedName>
</protein>
<keyword evidence="1" id="KW-0596">Phosphopantetheine</keyword>
<dbReference type="Pfam" id="PF23562">
    <property type="entry name" value="AMP-binding_C_3"/>
    <property type="match status" value="1"/>
</dbReference>
<gene>
    <name evidence="4" type="ORF">GLOTRDRAFT_77602</name>
</gene>
<evidence type="ECO:0000256" key="2">
    <source>
        <dbReference type="ARBA" id="ARBA00022553"/>
    </source>
</evidence>
<dbReference type="Proteomes" id="UP000030669">
    <property type="component" value="Unassembled WGS sequence"/>
</dbReference>
<evidence type="ECO:0000313" key="5">
    <source>
        <dbReference type="Proteomes" id="UP000030669"/>
    </source>
</evidence>
<sequence>MAVMRAGLTPYPMSNRNSPVAVAHMLQKTSCHRLITTSGSLSSLLSGLQTELSSVNYELKIEELPAFHDAFPHLGREKASDPFTPYPRLENSRPEDIICYIHSSGSTGFPKSIPHTNKTLMGWFGGPLGGVGRYHKHLRFGTMHLPTFHMMGTAFQAWAPLVGGISVALFPPMFPELPVVPGPGNTLDALKRTKVNAVVSVPTFLEFWSESDDAVAFLASMEVVLYGGGPLAEPVGDKLVSRGVHLASAYGGTEFGGVTYFIPPEGLLDRTEWKYLVFDPRVSIRMVPQDDGKYELQILDSDAHPLLIHNLPDVPGYATSDLFEKHPTKEGVWKIVGRVDDVLILASGEKTVPAPIEGKILTSPLVAGAMMFGRGHNQVGILIEPRPEHAIDPADEAALARFRNELWPVVEEANETAPAFSRIFKEMILVTSPDKPMRRAAKGTVIRKATFADYAKEIEALYEKVEASKGEDVEPPNSWDEAALREWLAVQVEDISEQSHAKAPALDADLFAHGFDSLSATFLRNRIIGALRSSAEPAAQLAAKSVSQNFVFANNTIQALAAAIHTLVLPQTNAHAPESHTDVMRRLITKYSADLSKLDQQTVQPLPPKSTVLITGTTGGLGSYMLWFLLEDDKVERVYAFNRKSSKAALTERQKEAFEDRGLPSGLLASKKLVLVEGEESAANLGLEAALYEEIRNNVTHIIHNAWRLDFNLSVTSFESNIKGVRNLVDLGLGSTYGSNFRFVFTSSVGISQGWPKENGPFPEESELPLDVAVGAGYGESKYISEQLLVKAAERGIQTSSLRIGQICGGKPDGSWATTDWVPIFVKSSKSLGYLPDAQGVATWLTTEAVAQTVLDVTFAQERPPSALNIVHPRPVPWSHIMSGISSAIVKIVDHGNGQPLPVLPFKQWITLLEKKAERATEADIRKIPAIKLLQFFQAMASADDAIRASGRNDLEAGGIPLFSTKKAQAVSQALRDAPQIGVEDAERWIRYWYKKGLFD</sequence>
<dbReference type="STRING" id="670483.S7RKB6"/>
<dbReference type="Gene3D" id="1.10.1200.10">
    <property type="entry name" value="ACP-like"/>
    <property type="match status" value="1"/>
</dbReference>
<dbReference type="SUPFAM" id="SSF56801">
    <property type="entry name" value="Acetyl-CoA synthetase-like"/>
    <property type="match status" value="1"/>
</dbReference>
<dbReference type="InterPro" id="IPR051414">
    <property type="entry name" value="Adenylate-forming_Reductase"/>
</dbReference>
<dbReference type="Gene3D" id="3.40.50.12780">
    <property type="entry name" value="N-terminal domain of ligase-like"/>
    <property type="match status" value="1"/>
</dbReference>
<dbReference type="HOGENOM" id="CLU_002220_1_0_1"/>
<dbReference type="GeneID" id="19308723"/>
<dbReference type="OMA" id="KFVCYGG"/>
<dbReference type="InterPro" id="IPR036291">
    <property type="entry name" value="NAD(P)-bd_dom_sf"/>
</dbReference>
<dbReference type="InterPro" id="IPR020806">
    <property type="entry name" value="PKS_PP-bd"/>
</dbReference>
<dbReference type="KEGG" id="gtr:GLOTRDRAFT_77602"/>
<organism evidence="4 5">
    <name type="scientific">Gloeophyllum trabeum (strain ATCC 11539 / FP-39264 / Madison 617)</name>
    <name type="common">Brown rot fungus</name>
    <dbReference type="NCBI Taxonomy" id="670483"/>
    <lineage>
        <taxon>Eukaryota</taxon>
        <taxon>Fungi</taxon>
        <taxon>Dikarya</taxon>
        <taxon>Basidiomycota</taxon>
        <taxon>Agaricomycotina</taxon>
        <taxon>Agaricomycetes</taxon>
        <taxon>Gloeophyllales</taxon>
        <taxon>Gloeophyllaceae</taxon>
        <taxon>Gloeophyllum</taxon>
    </lineage>
</organism>